<comment type="caution">
    <text evidence="2">The sequence shown here is derived from an EMBL/GenBank/DDBJ whole genome shotgun (WGS) entry which is preliminary data.</text>
</comment>
<dbReference type="Proteomes" id="UP000192578">
    <property type="component" value="Unassembled WGS sequence"/>
</dbReference>
<accession>A0A1W0WDP2</accession>
<proteinExistence type="predicted"/>
<evidence type="ECO:0000256" key="1">
    <source>
        <dbReference type="SAM" id="SignalP"/>
    </source>
</evidence>
<dbReference type="OrthoDB" id="5984008at2759"/>
<keyword evidence="1" id="KW-0732">Signal</keyword>
<feature type="chain" id="PRO_5012167292" description="Receptor ligand binding region domain-containing protein" evidence="1">
    <location>
        <begin position="24"/>
        <end position="237"/>
    </location>
</feature>
<evidence type="ECO:0000313" key="2">
    <source>
        <dbReference type="EMBL" id="OQV13308.1"/>
    </source>
</evidence>
<keyword evidence="3" id="KW-1185">Reference proteome</keyword>
<gene>
    <name evidence="2" type="ORF">BV898_12420</name>
</gene>
<dbReference type="AlphaFoldDB" id="A0A1W0WDP2"/>
<protein>
    <recommendedName>
        <fullName evidence="4">Receptor ligand binding region domain-containing protein</fullName>
    </recommendedName>
</protein>
<feature type="signal peptide" evidence="1">
    <location>
        <begin position="1"/>
        <end position="23"/>
    </location>
</feature>
<organism evidence="2 3">
    <name type="scientific">Hypsibius exemplaris</name>
    <name type="common">Freshwater tardigrade</name>
    <dbReference type="NCBI Taxonomy" id="2072580"/>
    <lineage>
        <taxon>Eukaryota</taxon>
        <taxon>Metazoa</taxon>
        <taxon>Ecdysozoa</taxon>
        <taxon>Tardigrada</taxon>
        <taxon>Eutardigrada</taxon>
        <taxon>Parachela</taxon>
        <taxon>Hypsibioidea</taxon>
        <taxon>Hypsibiidae</taxon>
        <taxon>Hypsibius</taxon>
    </lineage>
</organism>
<name>A0A1W0WDP2_HYPEX</name>
<feature type="non-terminal residue" evidence="2">
    <location>
        <position position="1"/>
    </location>
</feature>
<dbReference type="EMBL" id="MTYJ01000126">
    <property type="protein sequence ID" value="OQV13308.1"/>
    <property type="molecule type" value="Genomic_DNA"/>
</dbReference>
<sequence>MTHAVVNAVRVYLPILLFYQVSAAPERIPVGFVVKQNSHAVLTAFRYAISQHNSNNPPVGFKLDPRIDILETDDVLSVGRVVSPSHMPYVNLNFMPNQTSPPPANTNNLIKESPPMLRQTANFQLNLRHSTPGNRRFWSATTVERMSFTLYDSDEAVFVMQYLVHEFSIQKRDVRVQRISSAQEGHDYLRSIDSMLQTPKKHVILDMSAAKAQHLITLNLEDKGLMRRQFHYVMANL</sequence>
<reference evidence="3" key="1">
    <citation type="submission" date="2017-01" db="EMBL/GenBank/DDBJ databases">
        <title>Comparative genomics of anhydrobiosis in the tardigrade Hypsibius dujardini.</title>
        <authorList>
            <person name="Yoshida Y."/>
            <person name="Koutsovoulos G."/>
            <person name="Laetsch D."/>
            <person name="Stevens L."/>
            <person name="Kumar S."/>
            <person name="Horikawa D."/>
            <person name="Ishino K."/>
            <person name="Komine S."/>
            <person name="Tomita M."/>
            <person name="Blaxter M."/>
            <person name="Arakawa K."/>
        </authorList>
    </citation>
    <scope>NUCLEOTIDE SEQUENCE [LARGE SCALE GENOMIC DNA]</scope>
    <source>
        <strain evidence="3">Z151</strain>
    </source>
</reference>
<evidence type="ECO:0008006" key="4">
    <source>
        <dbReference type="Google" id="ProtNLM"/>
    </source>
</evidence>
<evidence type="ECO:0000313" key="3">
    <source>
        <dbReference type="Proteomes" id="UP000192578"/>
    </source>
</evidence>
<dbReference type="Gene3D" id="3.40.50.2300">
    <property type="match status" value="2"/>
</dbReference>